<feature type="region of interest" description="Disordered" evidence="3">
    <location>
        <begin position="414"/>
        <end position="486"/>
    </location>
</feature>
<keyword evidence="5" id="KW-1185">Reference proteome</keyword>
<comment type="similarity">
    <text evidence="1">Belongs to the taxilin family.</text>
</comment>
<dbReference type="InterPro" id="IPR026183">
    <property type="entry name" value="Taxilin_fam"/>
</dbReference>
<evidence type="ECO:0000256" key="1">
    <source>
        <dbReference type="ARBA" id="ARBA00009550"/>
    </source>
</evidence>
<reference evidence="5" key="1">
    <citation type="journal article" date="2013" name="Genome Announc.">
        <title>Draft genome sequence of the grapevine dieback fungus Eutypa lata UCR-EL1.</title>
        <authorList>
            <person name="Blanco-Ulate B."/>
            <person name="Rolshausen P.E."/>
            <person name="Cantu D."/>
        </authorList>
    </citation>
    <scope>NUCLEOTIDE SEQUENCE [LARGE SCALE GENOMIC DNA]</scope>
    <source>
        <strain evidence="5">UCR-EL1</strain>
    </source>
</reference>
<dbReference type="OMA" id="VQYNMAR"/>
<dbReference type="HOGENOM" id="CLU_029275_2_0_1"/>
<name>M7T819_EUTLA</name>
<feature type="compositionally biased region" description="Low complexity" evidence="3">
    <location>
        <begin position="476"/>
        <end position="486"/>
    </location>
</feature>
<dbReference type="PANTHER" id="PTHR16127:SF13">
    <property type="entry name" value="GH01188P"/>
    <property type="match status" value="1"/>
</dbReference>
<dbReference type="Pfam" id="PF09728">
    <property type="entry name" value="Taxilin"/>
    <property type="match status" value="2"/>
</dbReference>
<proteinExistence type="inferred from homology"/>
<dbReference type="Proteomes" id="UP000012174">
    <property type="component" value="Unassembled WGS sequence"/>
</dbReference>
<dbReference type="GO" id="GO:0019905">
    <property type="term" value="F:syntaxin binding"/>
    <property type="evidence" value="ECO:0007669"/>
    <property type="project" value="InterPro"/>
</dbReference>
<keyword evidence="2" id="KW-0175">Coiled coil</keyword>
<evidence type="ECO:0000256" key="3">
    <source>
        <dbReference type="SAM" id="MobiDB-lite"/>
    </source>
</evidence>
<feature type="compositionally biased region" description="Acidic residues" evidence="3">
    <location>
        <begin position="421"/>
        <end position="456"/>
    </location>
</feature>
<organism evidence="4 5">
    <name type="scientific">Eutypa lata (strain UCR-EL1)</name>
    <name type="common">Grapevine dieback disease fungus</name>
    <name type="synonym">Eutypa armeniacae</name>
    <dbReference type="NCBI Taxonomy" id="1287681"/>
    <lineage>
        <taxon>Eukaryota</taxon>
        <taxon>Fungi</taxon>
        <taxon>Dikarya</taxon>
        <taxon>Ascomycota</taxon>
        <taxon>Pezizomycotina</taxon>
        <taxon>Sordariomycetes</taxon>
        <taxon>Xylariomycetidae</taxon>
        <taxon>Xylariales</taxon>
        <taxon>Diatrypaceae</taxon>
        <taxon>Eutypa</taxon>
    </lineage>
</organism>
<feature type="region of interest" description="Disordered" evidence="3">
    <location>
        <begin position="91"/>
        <end position="113"/>
    </location>
</feature>
<dbReference type="eggNOG" id="KOG1850">
    <property type="taxonomic scope" value="Eukaryota"/>
</dbReference>
<accession>M7T819</accession>
<dbReference type="SUPFAM" id="SSF90257">
    <property type="entry name" value="Myosin rod fragments"/>
    <property type="match status" value="1"/>
</dbReference>
<sequence>MTANAAAKKSKGKKALDSSEASKLVAARISQLEVDTAAEKEQEAEIDREVRKANRELNHQMNKMNEMDKIDLLTKRSSELFANMKRLERDNIKNKKRADQLQKEKDTSRTDLSKQIGLKEKLEKLCRELQKENNKLKNEHRALNDAHDRLKTSSDDRFKKVLETLEGYQEEKDNPRKQVVYMKAEELFKARFKSLIDQYELRELHFHSAMRTKEIEVQWNMARYEEQKKAAEGEARRANQLNSQVLTFTKTETELRNQLNVYVEKFKQLKHKRHRNHHPYSYSPPPSGRAQALTAGEVEDTLNNSNDLFLTFRKEMEDMSKKTKKLEKENDNYKRKHDALNQNIFKLAEERTKLIRDLDDIRKKNDKLTSIIGQMQQQGRGIPQGMQGTVESCYAPTTSSGVEGTGPMPTAAVGVNGSEAGELDDGDDEASEYEYDEDEEEVSEGEFDDDDTEEELLPTGAIPGAYGPERPPNPPHVAAAVNGHRN</sequence>
<feature type="region of interest" description="Disordered" evidence="3">
    <location>
        <begin position="1"/>
        <end position="22"/>
    </location>
</feature>
<gene>
    <name evidence="4" type="ORF">UCREL1_10268</name>
</gene>
<feature type="coiled-coil region" evidence="2">
    <location>
        <begin position="316"/>
        <end position="378"/>
    </location>
</feature>
<dbReference type="STRING" id="1287681.M7T819"/>
<dbReference type="AlphaFoldDB" id="M7T819"/>
<feature type="region of interest" description="Disordered" evidence="3">
    <location>
        <begin position="272"/>
        <end position="291"/>
    </location>
</feature>
<evidence type="ECO:0000313" key="5">
    <source>
        <dbReference type="Proteomes" id="UP000012174"/>
    </source>
</evidence>
<dbReference type="OrthoDB" id="425555at2759"/>
<dbReference type="EMBL" id="KB707371">
    <property type="protein sequence ID" value="EMR62795.1"/>
    <property type="molecule type" value="Genomic_DNA"/>
</dbReference>
<protein>
    <submittedName>
        <fullName evidence="4">Putative muscle-derived protein (Neurite-outgrowth-promoting) protein</fullName>
    </submittedName>
</protein>
<evidence type="ECO:0000313" key="4">
    <source>
        <dbReference type="EMBL" id="EMR62795.1"/>
    </source>
</evidence>
<dbReference type="KEGG" id="ela:UCREL1_10268"/>
<dbReference type="PANTHER" id="PTHR16127">
    <property type="entry name" value="TAXILIN"/>
    <property type="match status" value="1"/>
</dbReference>
<evidence type="ECO:0000256" key="2">
    <source>
        <dbReference type="SAM" id="Coils"/>
    </source>
</evidence>